<evidence type="ECO:0000313" key="6">
    <source>
        <dbReference type="Proteomes" id="UP000070501"/>
    </source>
</evidence>
<protein>
    <submittedName>
        <fullName evidence="5">Pyruvate/Phosphoenolpyruvate kinase-like domain-containing protein</fullName>
    </submittedName>
</protein>
<dbReference type="PANTHER" id="PTHR30502">
    <property type="entry name" value="2-KETO-3-DEOXY-L-RHAMNONATE ALDOLASE"/>
    <property type="match status" value="1"/>
</dbReference>
<gene>
    <name evidence="5" type="ORF">Micbo1qcDRAFT_153844</name>
</gene>
<feature type="domain" description="HpcH/HpaI aldolase/citrate lyase" evidence="4">
    <location>
        <begin position="40"/>
        <end position="245"/>
    </location>
</feature>
<dbReference type="GO" id="GO:0016832">
    <property type="term" value="F:aldehyde-lyase activity"/>
    <property type="evidence" value="ECO:0007669"/>
    <property type="project" value="TreeGrafter"/>
</dbReference>
<keyword evidence="5" id="KW-0670">Pyruvate</keyword>
<comment type="similarity">
    <text evidence="1">Belongs to the HpcH/HpaI aldolase family.</text>
</comment>
<dbReference type="GO" id="GO:0016301">
    <property type="term" value="F:kinase activity"/>
    <property type="evidence" value="ECO:0007669"/>
    <property type="project" value="UniProtKB-KW"/>
</dbReference>
<evidence type="ECO:0000256" key="1">
    <source>
        <dbReference type="ARBA" id="ARBA00005568"/>
    </source>
</evidence>
<dbReference type="Pfam" id="PF03328">
    <property type="entry name" value="HpcH_HpaI"/>
    <property type="match status" value="1"/>
</dbReference>
<dbReference type="OrthoDB" id="1621678at2759"/>
<evidence type="ECO:0000313" key="5">
    <source>
        <dbReference type="EMBL" id="KXJ85734.1"/>
    </source>
</evidence>
<name>A0A136ILK1_9PEZI</name>
<dbReference type="InterPro" id="IPR040442">
    <property type="entry name" value="Pyrv_kinase-like_dom_sf"/>
</dbReference>
<evidence type="ECO:0000256" key="3">
    <source>
        <dbReference type="ARBA" id="ARBA00023239"/>
    </source>
</evidence>
<dbReference type="EMBL" id="KQ964275">
    <property type="protein sequence ID" value="KXJ85734.1"/>
    <property type="molecule type" value="Genomic_DNA"/>
</dbReference>
<keyword evidence="5" id="KW-0808">Transferase</keyword>
<dbReference type="STRING" id="196109.A0A136ILK1"/>
<dbReference type="AlphaFoldDB" id="A0A136ILK1"/>
<dbReference type="PANTHER" id="PTHR30502:SF0">
    <property type="entry name" value="PHOSPHOENOLPYRUVATE CARBOXYLASE FAMILY PROTEIN"/>
    <property type="match status" value="1"/>
</dbReference>
<dbReference type="GO" id="GO:0046872">
    <property type="term" value="F:metal ion binding"/>
    <property type="evidence" value="ECO:0007669"/>
    <property type="project" value="UniProtKB-KW"/>
</dbReference>
<proteinExistence type="inferred from homology"/>
<dbReference type="Gene3D" id="3.20.20.60">
    <property type="entry name" value="Phosphoenolpyruvate-binding domains"/>
    <property type="match status" value="1"/>
</dbReference>
<evidence type="ECO:0000256" key="2">
    <source>
        <dbReference type="ARBA" id="ARBA00022723"/>
    </source>
</evidence>
<dbReference type="Proteomes" id="UP000070501">
    <property type="component" value="Unassembled WGS sequence"/>
</dbReference>
<keyword evidence="6" id="KW-1185">Reference proteome</keyword>
<keyword evidence="2" id="KW-0479">Metal-binding</keyword>
<dbReference type="SUPFAM" id="SSF51621">
    <property type="entry name" value="Phosphoenolpyruvate/pyruvate domain"/>
    <property type="match status" value="1"/>
</dbReference>
<evidence type="ECO:0000259" key="4">
    <source>
        <dbReference type="Pfam" id="PF03328"/>
    </source>
</evidence>
<organism evidence="5 6">
    <name type="scientific">Microdochium bolleyi</name>
    <dbReference type="NCBI Taxonomy" id="196109"/>
    <lineage>
        <taxon>Eukaryota</taxon>
        <taxon>Fungi</taxon>
        <taxon>Dikarya</taxon>
        <taxon>Ascomycota</taxon>
        <taxon>Pezizomycotina</taxon>
        <taxon>Sordariomycetes</taxon>
        <taxon>Xylariomycetidae</taxon>
        <taxon>Xylariales</taxon>
        <taxon>Microdochiaceae</taxon>
        <taxon>Microdochium</taxon>
    </lineage>
</organism>
<dbReference type="InterPro" id="IPR015813">
    <property type="entry name" value="Pyrv/PenolPyrv_kinase-like_dom"/>
</dbReference>
<keyword evidence="3" id="KW-0456">Lyase</keyword>
<sequence length="270" mass="28487">MSFSAIRTATSKPQTAFGFWLTIPSAPVAKQFLRTTATHPSGGFSWVLVDAEHGLISDQHYYDLCSAIAAEGASPIIRIPWAEEWMIKRALDSGAHGVLTPMCHTAADAQKIVSFSKYPPTGTRGYGPLFTHHCFPGIQPGPAYDDAADGGLMVMVQIESRQGVENVEEITKVEGLDGVLIGPFDLAKSMGVERGGEQHEAAIQRILKAAKDAGKQAAIFCTGGDDAKKRADQGFDMVSIVTDIGVITAGMISQLSTASASSAGKAVGGY</sequence>
<dbReference type="InterPro" id="IPR005000">
    <property type="entry name" value="Aldolase/citrate-lyase_domain"/>
</dbReference>
<dbReference type="InParanoid" id="A0A136ILK1"/>
<keyword evidence="5" id="KW-0418">Kinase</keyword>
<reference evidence="6" key="1">
    <citation type="submission" date="2016-02" db="EMBL/GenBank/DDBJ databases">
        <title>Draft genome sequence of Microdochium bolleyi, a fungal endophyte of beachgrass.</title>
        <authorList>
            <consortium name="DOE Joint Genome Institute"/>
            <person name="David A.S."/>
            <person name="May G."/>
            <person name="Haridas S."/>
            <person name="Lim J."/>
            <person name="Wang M."/>
            <person name="Labutti K."/>
            <person name="Lipzen A."/>
            <person name="Barry K."/>
            <person name="Grigoriev I.V."/>
        </authorList>
    </citation>
    <scope>NUCLEOTIDE SEQUENCE [LARGE SCALE GENOMIC DNA]</scope>
    <source>
        <strain evidence="6">J235TASD1</strain>
    </source>
</reference>
<dbReference type="InterPro" id="IPR050251">
    <property type="entry name" value="HpcH-HpaI_aldolase"/>
</dbReference>
<accession>A0A136ILK1</accession>
<dbReference type="GO" id="GO:0005737">
    <property type="term" value="C:cytoplasm"/>
    <property type="evidence" value="ECO:0007669"/>
    <property type="project" value="TreeGrafter"/>
</dbReference>